<sequence length="101" mass="11053">LSLFKKALKSLEAIEPQIKMVAEHQHIDYQFSGLEDDLGDIDDDGNDEDDGTVDESESHDDGELSFNHELNSAVLEVSRTSMELDNVDTTSPSSTKLGAAK</sequence>
<name>A0A8S0UHH4_OLEEU</name>
<feature type="region of interest" description="Disordered" evidence="1">
    <location>
        <begin position="33"/>
        <end position="67"/>
    </location>
</feature>
<feature type="non-terminal residue" evidence="2">
    <location>
        <position position="1"/>
    </location>
</feature>
<dbReference type="Proteomes" id="UP000594638">
    <property type="component" value="Unassembled WGS sequence"/>
</dbReference>
<evidence type="ECO:0000313" key="2">
    <source>
        <dbReference type="EMBL" id="CAA3019434.1"/>
    </source>
</evidence>
<dbReference type="PANTHER" id="PTHR34119">
    <property type="entry name" value="HYDROXYPROLINE-RICH GLYCOPROTEIN-LIKE"/>
    <property type="match status" value="1"/>
</dbReference>
<dbReference type="PANTHER" id="PTHR34119:SF1">
    <property type="entry name" value="OS04G0394700 PROTEIN"/>
    <property type="match status" value="1"/>
</dbReference>
<dbReference type="EMBL" id="CACTIH010008637">
    <property type="protein sequence ID" value="CAA3019434.1"/>
    <property type="molecule type" value="Genomic_DNA"/>
</dbReference>
<dbReference type="InterPro" id="IPR037488">
    <property type="entry name" value="At2g33490-like"/>
</dbReference>
<accession>A0A8S0UHH4</accession>
<evidence type="ECO:0000256" key="1">
    <source>
        <dbReference type="SAM" id="MobiDB-lite"/>
    </source>
</evidence>
<protein>
    <submittedName>
        <fullName evidence="2">Uncharacterized protein</fullName>
    </submittedName>
</protein>
<dbReference type="AlphaFoldDB" id="A0A8S0UHH4"/>
<feature type="non-terminal residue" evidence="2">
    <location>
        <position position="101"/>
    </location>
</feature>
<evidence type="ECO:0000313" key="3">
    <source>
        <dbReference type="Proteomes" id="UP000594638"/>
    </source>
</evidence>
<comment type="caution">
    <text evidence="2">The sequence shown here is derived from an EMBL/GenBank/DDBJ whole genome shotgun (WGS) entry which is preliminary data.</text>
</comment>
<keyword evidence="3" id="KW-1185">Reference proteome</keyword>
<dbReference type="OrthoDB" id="10576580at2759"/>
<gene>
    <name evidence="2" type="ORF">OLEA9_A099425</name>
</gene>
<feature type="compositionally biased region" description="Acidic residues" evidence="1">
    <location>
        <begin position="34"/>
        <end position="60"/>
    </location>
</feature>
<reference evidence="2 3" key="1">
    <citation type="submission" date="2019-12" db="EMBL/GenBank/DDBJ databases">
        <authorList>
            <person name="Alioto T."/>
            <person name="Alioto T."/>
            <person name="Gomez Garrido J."/>
        </authorList>
    </citation>
    <scope>NUCLEOTIDE SEQUENCE [LARGE SCALE GENOMIC DNA]</scope>
</reference>
<proteinExistence type="predicted"/>
<feature type="region of interest" description="Disordered" evidence="1">
    <location>
        <begin position="79"/>
        <end position="101"/>
    </location>
</feature>
<organism evidence="2 3">
    <name type="scientific">Olea europaea subsp. europaea</name>
    <dbReference type="NCBI Taxonomy" id="158383"/>
    <lineage>
        <taxon>Eukaryota</taxon>
        <taxon>Viridiplantae</taxon>
        <taxon>Streptophyta</taxon>
        <taxon>Embryophyta</taxon>
        <taxon>Tracheophyta</taxon>
        <taxon>Spermatophyta</taxon>
        <taxon>Magnoliopsida</taxon>
        <taxon>eudicotyledons</taxon>
        <taxon>Gunneridae</taxon>
        <taxon>Pentapetalae</taxon>
        <taxon>asterids</taxon>
        <taxon>lamiids</taxon>
        <taxon>Lamiales</taxon>
        <taxon>Oleaceae</taxon>
        <taxon>Oleeae</taxon>
        <taxon>Olea</taxon>
    </lineage>
</organism>